<proteinExistence type="predicted"/>
<accession>G5GMY2</accession>
<feature type="domain" description="TerB N-terminal" evidence="2">
    <location>
        <begin position="35"/>
        <end position="250"/>
    </location>
</feature>
<comment type="caution">
    <text evidence="4">The sequence shown here is derived from an EMBL/GenBank/DDBJ whole genome shotgun (WGS) entry which is preliminary data.</text>
</comment>
<organism evidence="4 5">
    <name type="scientific">Selenomonas infelix ATCC 43532</name>
    <dbReference type="NCBI Taxonomy" id="679201"/>
    <lineage>
        <taxon>Bacteria</taxon>
        <taxon>Bacillati</taxon>
        <taxon>Bacillota</taxon>
        <taxon>Negativicutes</taxon>
        <taxon>Selenomonadales</taxon>
        <taxon>Selenomonadaceae</taxon>
        <taxon>Selenomonas</taxon>
    </lineage>
</organism>
<evidence type="ECO:0000256" key="1">
    <source>
        <dbReference type="SAM" id="MobiDB-lite"/>
    </source>
</evidence>
<evidence type="ECO:0000259" key="3">
    <source>
        <dbReference type="Pfam" id="PF15615"/>
    </source>
</evidence>
<evidence type="ECO:0000313" key="4">
    <source>
        <dbReference type="EMBL" id="EHG21910.1"/>
    </source>
</evidence>
<sequence>MGKGWPESVLERLAAYIYRDEAIPNAPAPTPKPPTPKLLRAMRSLVTTTRDAWQSRAELFLKQARLMAAYEDNYVYNGTVNQYFPTYDSLSDAQLRGYFTWRTAVRQGRVEKRGMSYASLYVYELLHLIGCRDAQDGYEKLHSFCEAYRALDPQIGHYIVHWEDEFVIYYGLDSKLITWRGNALSYREQDDAICTVLHRTEHTTEETMAAVCALSSYRLERSKLYRAHTAEVNAVALRVLDRAAEYYEKHRQISFFDDLIAVEQTAPVRLFSSAVFQPPKEEPDRVYEVDPLRRYECVSGYWTLHSYERPERAAQRLGVFLRGVDAGLRAHFGITAIQPPKLKKWQAKIIDEEITTFLAEQRAAETRRVRLDFSQLARIRADADVTQERLIVEEEEPPMMPSFEPSPVVPPPSSEDTLPAAPVMTEGAGDINGLDAAELRLLRTLLADGDLAWVRTEGRMLSVLVDGINEKLYDDFADTVIEGDPPAVVPDYQDELIERYLHGCE</sequence>
<evidence type="ECO:0000259" key="2">
    <source>
        <dbReference type="Pfam" id="PF13208"/>
    </source>
</evidence>
<dbReference type="Pfam" id="PF15615">
    <property type="entry name" value="TerB_C"/>
    <property type="match status" value="1"/>
</dbReference>
<reference evidence="4 5" key="1">
    <citation type="submission" date="2011-08" db="EMBL/GenBank/DDBJ databases">
        <title>The Genome Sequence of Selenomonas infelix ATCC 43532.</title>
        <authorList>
            <consortium name="The Broad Institute Genome Sequencing Platform"/>
            <person name="Earl A."/>
            <person name="Ward D."/>
            <person name="Feldgarden M."/>
            <person name="Gevers D."/>
            <person name="Izard J."/>
            <person name="Blanton J.M."/>
            <person name="Baranova O.V."/>
            <person name="Dewhirst F.E."/>
            <person name="Young S.K."/>
            <person name="Zeng Q."/>
            <person name="Gargeya S."/>
            <person name="Fitzgerald M."/>
            <person name="Haas B."/>
            <person name="Abouelleil A."/>
            <person name="Alvarado L."/>
            <person name="Arachchi H.M."/>
            <person name="Berlin A."/>
            <person name="Brown A."/>
            <person name="Chapman S.B."/>
            <person name="Chen Z."/>
            <person name="Dunbar C."/>
            <person name="Freedman E."/>
            <person name="Gearin G."/>
            <person name="Gellesch M."/>
            <person name="Goldberg J."/>
            <person name="Griggs A."/>
            <person name="Gujja S."/>
            <person name="Heiman D."/>
            <person name="Howarth C."/>
            <person name="Larson L."/>
            <person name="Lui A."/>
            <person name="MacDonald P.J.P."/>
            <person name="Montmayeur A."/>
            <person name="Murphy C."/>
            <person name="Neiman D."/>
            <person name="Pearson M."/>
            <person name="Priest M."/>
            <person name="Roberts A."/>
            <person name="Saif S."/>
            <person name="Shea T."/>
            <person name="Shenoy N."/>
            <person name="Sisk P."/>
            <person name="Stolte C."/>
            <person name="Sykes S."/>
            <person name="Wortman J."/>
            <person name="Nusbaum C."/>
            <person name="Birren B."/>
        </authorList>
    </citation>
    <scope>NUCLEOTIDE SEQUENCE [LARGE SCALE GENOMIC DNA]</scope>
    <source>
        <strain evidence="4 5">ATCC 43532</strain>
    </source>
</reference>
<keyword evidence="5" id="KW-1185">Reference proteome</keyword>
<dbReference type="eggNOG" id="ENOG502ZCFF">
    <property type="taxonomic scope" value="Bacteria"/>
</dbReference>
<dbReference type="Proteomes" id="UP000004129">
    <property type="component" value="Unassembled WGS sequence"/>
</dbReference>
<evidence type="ECO:0008006" key="6">
    <source>
        <dbReference type="Google" id="ProtNLM"/>
    </source>
</evidence>
<dbReference type="PATRIC" id="fig|679201.3.peg.616"/>
<gene>
    <name evidence="4" type="ORF">HMPREF9334_00613</name>
</gene>
<dbReference type="EMBL" id="ACZM01000004">
    <property type="protein sequence ID" value="EHG21910.1"/>
    <property type="molecule type" value="Genomic_DNA"/>
</dbReference>
<dbReference type="OrthoDB" id="2663344at2"/>
<dbReference type="Pfam" id="PF13208">
    <property type="entry name" value="TerB_N"/>
    <property type="match status" value="1"/>
</dbReference>
<evidence type="ECO:0000313" key="5">
    <source>
        <dbReference type="Proteomes" id="UP000004129"/>
    </source>
</evidence>
<dbReference type="AlphaFoldDB" id="G5GMY2"/>
<protein>
    <recommendedName>
        <fullName evidence="6">TerB-C domain-containing protein</fullName>
    </recommendedName>
</protein>
<feature type="region of interest" description="Disordered" evidence="1">
    <location>
        <begin position="398"/>
        <end position="417"/>
    </location>
</feature>
<name>G5GMY2_9FIRM</name>
<dbReference type="RefSeq" id="WP_006692063.1">
    <property type="nucleotide sequence ID" value="NZ_JH376797.1"/>
</dbReference>
<dbReference type="InterPro" id="IPR028932">
    <property type="entry name" value="TerB-C"/>
</dbReference>
<dbReference type="HOGENOM" id="CLU_025050_0_0_9"/>
<feature type="domain" description="TerB-C" evidence="3">
    <location>
        <begin position="355"/>
        <end position="496"/>
    </location>
</feature>
<dbReference type="InterPro" id="IPR025266">
    <property type="entry name" value="TerB_N"/>
</dbReference>
<dbReference type="STRING" id="679201.HMPREF9334_00613"/>